<name>A0A7Z0I165_9RHOB</name>
<evidence type="ECO:0000259" key="4">
    <source>
        <dbReference type="Pfam" id="PF08797"/>
    </source>
</evidence>
<keyword evidence="1" id="KW-0479">Metal-binding</keyword>
<sequence>MQKVVGVQHRKAEAQAFADAARKAEKKGLQYGVQLEHQPNNPHDPNAIAVYGISEKKGLFSKSVAEWHIGYLESELAAELVSDFLSENIQIAAELHSIYESDSGFLDFNIIGLAPPGHSESARRKKTIGHEAQRPYS</sequence>
<evidence type="ECO:0000256" key="1">
    <source>
        <dbReference type="ARBA" id="ARBA00022723"/>
    </source>
</evidence>
<protein>
    <submittedName>
        <fullName evidence="5">HIRAN domain-containing protein</fullName>
    </submittedName>
</protein>
<dbReference type="Gene3D" id="3.30.70.2330">
    <property type="match status" value="1"/>
</dbReference>
<evidence type="ECO:0000256" key="3">
    <source>
        <dbReference type="SAM" id="MobiDB-lite"/>
    </source>
</evidence>
<dbReference type="GO" id="GO:0016818">
    <property type="term" value="F:hydrolase activity, acting on acid anhydrides, in phosphorus-containing anhydrides"/>
    <property type="evidence" value="ECO:0007669"/>
    <property type="project" value="InterPro"/>
</dbReference>
<accession>A0A7Z0I165</accession>
<comment type="caution">
    <text evidence="5">The sequence shown here is derived from an EMBL/GenBank/DDBJ whole genome shotgun (WGS) entry which is preliminary data.</text>
</comment>
<proteinExistence type="predicted"/>
<feature type="domain" description="HIRAN" evidence="4">
    <location>
        <begin position="31"/>
        <end position="93"/>
    </location>
</feature>
<organism evidence="5 6">
    <name type="scientific">Rhabdonatronobacter sediminivivens</name>
    <dbReference type="NCBI Taxonomy" id="2743469"/>
    <lineage>
        <taxon>Bacteria</taxon>
        <taxon>Pseudomonadati</taxon>
        <taxon>Pseudomonadota</taxon>
        <taxon>Alphaproteobacteria</taxon>
        <taxon>Rhodobacterales</taxon>
        <taxon>Paracoccaceae</taxon>
        <taxon>Rhabdonatronobacter</taxon>
    </lineage>
</organism>
<dbReference type="GO" id="GO:0003676">
    <property type="term" value="F:nucleic acid binding"/>
    <property type="evidence" value="ECO:0007669"/>
    <property type="project" value="InterPro"/>
</dbReference>
<reference evidence="5 6" key="1">
    <citation type="journal article" date="2000" name="Arch. Microbiol.">
        <title>Rhodobaca bogoriensis gen. nov. and sp. nov., an alkaliphilic purple nonsulfur bacterium from African Rift Valley soda lakes.</title>
        <authorList>
            <person name="Milford A.D."/>
            <person name="Achenbach L.A."/>
            <person name="Jung D.O."/>
            <person name="Madigan M.T."/>
        </authorList>
    </citation>
    <scope>NUCLEOTIDE SEQUENCE [LARGE SCALE GENOMIC DNA]</scope>
    <source>
        <strain evidence="5 6">2376</strain>
    </source>
</reference>
<keyword evidence="2" id="KW-0378">Hydrolase</keyword>
<feature type="compositionally biased region" description="Basic and acidic residues" evidence="3">
    <location>
        <begin position="128"/>
        <end position="137"/>
    </location>
</feature>
<dbReference type="Proteomes" id="UP000529417">
    <property type="component" value="Unassembled WGS sequence"/>
</dbReference>
<dbReference type="GO" id="GO:0008270">
    <property type="term" value="F:zinc ion binding"/>
    <property type="evidence" value="ECO:0007669"/>
    <property type="project" value="InterPro"/>
</dbReference>
<gene>
    <name evidence="5" type="ORF">HUK65_13615</name>
</gene>
<dbReference type="RefSeq" id="WP_179906825.1">
    <property type="nucleotide sequence ID" value="NZ_JACBXS010000030.1"/>
</dbReference>
<evidence type="ECO:0000313" key="5">
    <source>
        <dbReference type="EMBL" id="NYS26028.1"/>
    </source>
</evidence>
<dbReference type="EMBL" id="JACBXS010000030">
    <property type="protein sequence ID" value="NYS26028.1"/>
    <property type="molecule type" value="Genomic_DNA"/>
</dbReference>
<dbReference type="AlphaFoldDB" id="A0A7Z0I165"/>
<keyword evidence="6" id="KW-1185">Reference proteome</keyword>
<dbReference type="Pfam" id="PF08797">
    <property type="entry name" value="HIRAN"/>
    <property type="match status" value="1"/>
</dbReference>
<dbReference type="InterPro" id="IPR014905">
    <property type="entry name" value="HIRAN"/>
</dbReference>
<feature type="region of interest" description="Disordered" evidence="3">
    <location>
        <begin position="118"/>
        <end position="137"/>
    </location>
</feature>
<evidence type="ECO:0000256" key="2">
    <source>
        <dbReference type="ARBA" id="ARBA00022801"/>
    </source>
</evidence>
<evidence type="ECO:0000313" key="6">
    <source>
        <dbReference type="Proteomes" id="UP000529417"/>
    </source>
</evidence>